<accession>A0A1S8A566</accession>
<dbReference type="AlphaFoldDB" id="A0A1S8A566"/>
<name>A0A1S8A566_ROSNE</name>
<evidence type="ECO:0000313" key="2">
    <source>
        <dbReference type="Proteomes" id="UP000054516"/>
    </source>
</evidence>
<dbReference type="Proteomes" id="UP000054516">
    <property type="component" value="Unassembled WGS sequence"/>
</dbReference>
<organism evidence="1">
    <name type="scientific">Rosellinia necatrix</name>
    <name type="common">White root-rot fungus</name>
    <dbReference type="NCBI Taxonomy" id="77044"/>
    <lineage>
        <taxon>Eukaryota</taxon>
        <taxon>Fungi</taxon>
        <taxon>Dikarya</taxon>
        <taxon>Ascomycota</taxon>
        <taxon>Pezizomycotina</taxon>
        <taxon>Sordariomycetes</taxon>
        <taxon>Xylariomycetidae</taxon>
        <taxon>Xylariales</taxon>
        <taxon>Xylariaceae</taxon>
        <taxon>Rosellinia</taxon>
    </lineage>
</organism>
<keyword evidence="2" id="KW-1185">Reference proteome</keyword>
<dbReference type="EMBL" id="DF977448">
    <property type="protein sequence ID" value="GAW25248.1"/>
    <property type="molecule type" value="Genomic_DNA"/>
</dbReference>
<protein>
    <submittedName>
        <fullName evidence="1">Uncharacterized protein</fullName>
    </submittedName>
</protein>
<proteinExistence type="predicted"/>
<reference evidence="1" key="1">
    <citation type="submission" date="2016-03" db="EMBL/GenBank/DDBJ databases">
        <title>Draft genome sequence of Rosellinia necatrix.</title>
        <authorList>
            <person name="Kanematsu S."/>
        </authorList>
    </citation>
    <scope>NUCLEOTIDE SEQUENCE [LARGE SCALE GENOMIC DNA]</scope>
    <source>
        <strain evidence="1">W97</strain>
    </source>
</reference>
<sequence length="53" mass="5239">MMTEEIETGIATAAIMAVTKGVVAAPEAPTIVDIANEIGIEIGIGTIAVASAL</sequence>
<evidence type="ECO:0000313" key="1">
    <source>
        <dbReference type="EMBL" id="GAW25248.1"/>
    </source>
</evidence>
<gene>
    <name evidence="1" type="ORF">SAMD00023353_0303230</name>
</gene>